<evidence type="ECO:0000313" key="2">
    <source>
        <dbReference type="Proteomes" id="UP001596447"/>
    </source>
</evidence>
<proteinExistence type="predicted"/>
<reference evidence="1 2" key="1">
    <citation type="journal article" date="2019" name="Int. J. Syst. Evol. Microbiol.">
        <title>The Global Catalogue of Microorganisms (GCM) 10K type strain sequencing project: providing services to taxonomists for standard genome sequencing and annotation.</title>
        <authorList>
            <consortium name="The Broad Institute Genomics Platform"/>
            <consortium name="The Broad Institute Genome Sequencing Center for Infectious Disease"/>
            <person name="Wu L."/>
            <person name="Ma J."/>
        </authorList>
    </citation>
    <scope>NUCLEOTIDE SEQUENCE [LARGE SCALE GENOMIC DNA]</scope>
    <source>
        <strain evidence="1 2">XZGYJ-43</strain>
    </source>
</reference>
<dbReference type="RefSeq" id="WP_279529239.1">
    <property type="nucleotide sequence ID" value="NZ_CP122312.1"/>
</dbReference>
<organism evidence="1 2">
    <name type="scientific">Halospeciosus flavus</name>
    <dbReference type="NCBI Taxonomy" id="3032283"/>
    <lineage>
        <taxon>Archaea</taxon>
        <taxon>Methanobacteriati</taxon>
        <taxon>Methanobacteriota</taxon>
        <taxon>Stenosarchaea group</taxon>
        <taxon>Halobacteria</taxon>
        <taxon>Halobacteriales</taxon>
        <taxon>Halobacteriaceae</taxon>
        <taxon>Halospeciosus</taxon>
    </lineage>
</organism>
<dbReference type="EMBL" id="JBHTAR010000011">
    <property type="protein sequence ID" value="MFC7199300.1"/>
    <property type="molecule type" value="Genomic_DNA"/>
</dbReference>
<dbReference type="Proteomes" id="UP001596447">
    <property type="component" value="Unassembled WGS sequence"/>
</dbReference>
<sequence length="116" mass="12842">MTHVPEDEFAESVQTWLESEFGSDDVEQNYVLDETSREVDFLANGPVATWAIEVENDAESLIKGTGQTTLYAAHDPEYRPAVVVPAGHVEEPERTLVAEHLAVVEFDAEEGKPVNE</sequence>
<comment type="caution">
    <text evidence="1">The sequence shown here is derived from an EMBL/GenBank/DDBJ whole genome shotgun (WGS) entry which is preliminary data.</text>
</comment>
<protein>
    <submittedName>
        <fullName evidence="1">Uncharacterized protein</fullName>
    </submittedName>
</protein>
<evidence type="ECO:0000313" key="1">
    <source>
        <dbReference type="EMBL" id="MFC7199300.1"/>
    </source>
</evidence>
<name>A0ABD5Z2R8_9EURY</name>
<gene>
    <name evidence="1" type="ORF">ACFQJ9_07715</name>
</gene>
<dbReference type="AlphaFoldDB" id="A0ABD5Z2R8"/>
<accession>A0ABD5Z2R8</accession>
<keyword evidence="2" id="KW-1185">Reference proteome</keyword>